<keyword evidence="5 12" id="KW-0378">Hydrolase</keyword>
<dbReference type="InterPro" id="IPR006197">
    <property type="entry name" value="Peptidase_S24_LexA"/>
</dbReference>
<dbReference type="NCBIfam" id="TIGR00498">
    <property type="entry name" value="lexA"/>
    <property type="match status" value="1"/>
</dbReference>
<dbReference type="InterPro" id="IPR006200">
    <property type="entry name" value="LexA"/>
</dbReference>
<evidence type="ECO:0000313" key="13">
    <source>
        <dbReference type="EMBL" id="CAD7238112.1"/>
    </source>
</evidence>
<keyword evidence="11" id="KW-0742">SOS response</keyword>
<dbReference type="InterPro" id="IPR039418">
    <property type="entry name" value="LexA-like"/>
</dbReference>
<keyword evidence="10" id="KW-0234">DNA repair</keyword>
<evidence type="ECO:0000256" key="4">
    <source>
        <dbReference type="ARBA" id="ARBA00022763"/>
    </source>
</evidence>
<accession>A0A7R8WWD9</accession>
<keyword evidence="2" id="KW-0678">Repressor</keyword>
<keyword evidence="8" id="KW-0238">DNA-binding</keyword>
<dbReference type="GO" id="GO:0006281">
    <property type="term" value="P:DNA repair"/>
    <property type="evidence" value="ECO:0007669"/>
    <property type="project" value="UniProtKB-KW"/>
</dbReference>
<dbReference type="Pfam" id="PF00717">
    <property type="entry name" value="Peptidase_S24"/>
    <property type="match status" value="1"/>
</dbReference>
<dbReference type="InterPro" id="IPR036388">
    <property type="entry name" value="WH-like_DNA-bd_sf"/>
</dbReference>
<evidence type="ECO:0000256" key="10">
    <source>
        <dbReference type="ARBA" id="ARBA00023204"/>
    </source>
</evidence>
<evidence type="ECO:0000256" key="3">
    <source>
        <dbReference type="ARBA" id="ARBA00022705"/>
    </source>
</evidence>
<evidence type="ECO:0000256" key="5">
    <source>
        <dbReference type="ARBA" id="ARBA00022801"/>
    </source>
</evidence>
<keyword evidence="4" id="KW-0227">DNA damage</keyword>
<protein>
    <submittedName>
        <fullName evidence="13">Uncharacterized protein</fullName>
    </submittedName>
</protein>
<comment type="similarity">
    <text evidence="1 12">Belongs to the peptidase S24 family.</text>
</comment>
<dbReference type="InterPro" id="IPR036286">
    <property type="entry name" value="LexA/Signal_pep-like_sf"/>
</dbReference>
<dbReference type="GO" id="GO:0006508">
    <property type="term" value="P:proteolysis"/>
    <property type="evidence" value="ECO:0007669"/>
    <property type="project" value="InterPro"/>
</dbReference>
<name>A0A7R8WWD9_9CRUS</name>
<keyword evidence="9" id="KW-0804">Transcription</keyword>
<dbReference type="GO" id="GO:0045892">
    <property type="term" value="P:negative regulation of DNA-templated transcription"/>
    <property type="evidence" value="ECO:0007669"/>
    <property type="project" value="InterPro"/>
</dbReference>
<dbReference type="Gene3D" id="1.10.10.10">
    <property type="entry name" value="Winged helix-like DNA-binding domain superfamily/Winged helix DNA-binding domain"/>
    <property type="match status" value="1"/>
</dbReference>
<dbReference type="AlphaFoldDB" id="A0A7R8WWD9"/>
<evidence type="ECO:0000256" key="8">
    <source>
        <dbReference type="ARBA" id="ARBA00023125"/>
    </source>
</evidence>
<dbReference type="InterPro" id="IPR036390">
    <property type="entry name" value="WH_DNA-bd_sf"/>
</dbReference>
<evidence type="ECO:0000256" key="12">
    <source>
        <dbReference type="RuleBase" id="RU003991"/>
    </source>
</evidence>
<dbReference type="GO" id="GO:0004252">
    <property type="term" value="F:serine-type endopeptidase activity"/>
    <property type="evidence" value="ECO:0007669"/>
    <property type="project" value="InterPro"/>
</dbReference>
<keyword evidence="3" id="KW-0235">DNA replication</keyword>
<dbReference type="InterPro" id="IPR006199">
    <property type="entry name" value="LexA_DNA-bd_dom"/>
</dbReference>
<dbReference type="PANTHER" id="PTHR33516:SF2">
    <property type="entry name" value="LEXA REPRESSOR-RELATED"/>
    <property type="match status" value="1"/>
</dbReference>
<dbReference type="SUPFAM" id="SSF51306">
    <property type="entry name" value="LexA/Signal peptidase"/>
    <property type="match status" value="1"/>
</dbReference>
<evidence type="ECO:0000256" key="6">
    <source>
        <dbReference type="ARBA" id="ARBA00022813"/>
    </source>
</evidence>
<reference evidence="13" key="1">
    <citation type="submission" date="2020-11" db="EMBL/GenBank/DDBJ databases">
        <authorList>
            <person name="Tran Van P."/>
        </authorList>
    </citation>
    <scope>NUCLEOTIDE SEQUENCE</scope>
</reference>
<dbReference type="GO" id="GO:0003677">
    <property type="term" value="F:DNA binding"/>
    <property type="evidence" value="ECO:0007669"/>
    <property type="project" value="UniProtKB-KW"/>
</dbReference>
<dbReference type="GO" id="GO:0006260">
    <property type="term" value="P:DNA replication"/>
    <property type="evidence" value="ECO:0007669"/>
    <property type="project" value="UniProtKB-KW"/>
</dbReference>
<organism evidence="13">
    <name type="scientific">Cyprideis torosa</name>
    <dbReference type="NCBI Taxonomy" id="163714"/>
    <lineage>
        <taxon>Eukaryota</taxon>
        <taxon>Metazoa</taxon>
        <taxon>Ecdysozoa</taxon>
        <taxon>Arthropoda</taxon>
        <taxon>Crustacea</taxon>
        <taxon>Oligostraca</taxon>
        <taxon>Ostracoda</taxon>
        <taxon>Podocopa</taxon>
        <taxon>Podocopida</taxon>
        <taxon>Cytherocopina</taxon>
        <taxon>Cytheroidea</taxon>
        <taxon>Cytherideidae</taxon>
        <taxon>Cyprideis</taxon>
    </lineage>
</organism>
<dbReference type="EMBL" id="OB696330">
    <property type="protein sequence ID" value="CAD7238112.1"/>
    <property type="molecule type" value="Genomic_DNA"/>
</dbReference>
<gene>
    <name evidence="13" type="ORF">CTOB1V02_LOCUS15927</name>
</gene>
<dbReference type="InterPro" id="IPR050077">
    <property type="entry name" value="LexA_repressor"/>
</dbReference>
<evidence type="ECO:0000256" key="11">
    <source>
        <dbReference type="ARBA" id="ARBA00023236"/>
    </source>
</evidence>
<dbReference type="CDD" id="cd06529">
    <property type="entry name" value="S24_LexA-like"/>
    <property type="match status" value="1"/>
</dbReference>
<keyword evidence="6 12" id="KW-0068">Autocatalytic cleavage</keyword>
<dbReference type="PANTHER" id="PTHR33516">
    <property type="entry name" value="LEXA REPRESSOR"/>
    <property type="match status" value="1"/>
</dbReference>
<dbReference type="OrthoDB" id="5422924at2759"/>
<evidence type="ECO:0000256" key="9">
    <source>
        <dbReference type="ARBA" id="ARBA00023163"/>
    </source>
</evidence>
<keyword evidence="7" id="KW-0805">Transcription regulation</keyword>
<evidence type="ECO:0000256" key="1">
    <source>
        <dbReference type="ARBA" id="ARBA00007484"/>
    </source>
</evidence>
<dbReference type="SUPFAM" id="SSF46785">
    <property type="entry name" value="Winged helix' DNA-binding domain"/>
    <property type="match status" value="1"/>
</dbReference>
<feature type="non-terminal residue" evidence="13">
    <location>
        <position position="185"/>
    </location>
</feature>
<evidence type="ECO:0000256" key="2">
    <source>
        <dbReference type="ARBA" id="ARBA00022491"/>
    </source>
</evidence>
<proteinExistence type="inferred from homology"/>
<dbReference type="PRINTS" id="PR00726">
    <property type="entry name" value="LEXASERPTASE"/>
</dbReference>
<evidence type="ECO:0000256" key="7">
    <source>
        <dbReference type="ARBA" id="ARBA00023015"/>
    </source>
</evidence>
<dbReference type="Pfam" id="PF01726">
    <property type="entry name" value="LexA_DNA_bind"/>
    <property type="match status" value="1"/>
</dbReference>
<dbReference type="InterPro" id="IPR015927">
    <property type="entry name" value="Peptidase_S24_S26A/B/C"/>
</dbReference>
<dbReference type="Gene3D" id="2.10.109.10">
    <property type="entry name" value="Umud Fragment, subunit A"/>
    <property type="match status" value="1"/>
</dbReference>
<sequence>MELTERQELFLAYLKEKIAEQGRAPSLREAARDFDVSHTAVSQLIQQLEKKGIVERDGHYSRTLRIRDGKKRRGESQGSGRQIPVVGRITAGLPMYAQEEWQGSVVVDADCFRGENLFCLRVMGDSMRGAGILDGDLVICEPRQYAENGEIVVGLIHGEEATVKRFYLLENAIEMRPENEAYPVM</sequence>